<evidence type="ECO:0000256" key="8">
    <source>
        <dbReference type="ARBA" id="ARBA00022837"/>
    </source>
</evidence>
<dbReference type="PANTHER" id="PTHR20917:SF0">
    <property type="entry name" value="CALCIUM LOAD-ACTIVATED CALCIUM CHANNEL"/>
    <property type="match status" value="1"/>
</dbReference>
<evidence type="ECO:0000256" key="2">
    <source>
        <dbReference type="ARBA" id="ARBA00006537"/>
    </source>
</evidence>
<evidence type="ECO:0000256" key="15">
    <source>
        <dbReference type="SAM" id="Phobius"/>
    </source>
</evidence>
<keyword evidence="5" id="KW-0107">Calcium channel</keyword>
<evidence type="ECO:0000256" key="4">
    <source>
        <dbReference type="ARBA" id="ARBA00022568"/>
    </source>
</evidence>
<reference evidence="16" key="1">
    <citation type="journal article" date="2011" name="Genome Biol.">
        <title>The draft genome of the carcinogenic human liver fluke Clonorchis sinensis.</title>
        <authorList>
            <person name="Wang X."/>
            <person name="Chen W."/>
            <person name="Huang Y."/>
            <person name="Sun J."/>
            <person name="Men J."/>
            <person name="Liu H."/>
            <person name="Luo F."/>
            <person name="Guo L."/>
            <person name="Lv X."/>
            <person name="Deng C."/>
            <person name="Zhou C."/>
            <person name="Fan Y."/>
            <person name="Li X."/>
            <person name="Huang L."/>
            <person name="Hu Y."/>
            <person name="Liang C."/>
            <person name="Hu X."/>
            <person name="Xu J."/>
            <person name="Yu X."/>
        </authorList>
    </citation>
    <scope>NUCLEOTIDE SEQUENCE [LARGE SCALE GENOMIC DNA]</scope>
    <source>
        <strain evidence="16">Henan</strain>
    </source>
</reference>
<keyword evidence="6 15" id="KW-0812">Transmembrane</keyword>
<evidence type="ECO:0000256" key="11">
    <source>
        <dbReference type="ARBA" id="ARBA00023065"/>
    </source>
</evidence>
<feature type="coiled-coil region" evidence="14">
    <location>
        <begin position="784"/>
        <end position="840"/>
    </location>
</feature>
<evidence type="ECO:0000256" key="13">
    <source>
        <dbReference type="ARBA" id="ARBA00023303"/>
    </source>
</evidence>
<evidence type="ECO:0000313" key="16">
    <source>
        <dbReference type="EMBL" id="GAA50456.1"/>
    </source>
</evidence>
<dbReference type="GO" id="GO:0032469">
    <property type="term" value="P:endoplasmic reticulum calcium ion homeostasis"/>
    <property type="evidence" value="ECO:0007669"/>
    <property type="project" value="InterPro"/>
</dbReference>
<keyword evidence="3" id="KW-0813">Transport</keyword>
<dbReference type="EMBL" id="DF143047">
    <property type="protein sequence ID" value="GAA50456.1"/>
    <property type="molecule type" value="Genomic_DNA"/>
</dbReference>
<keyword evidence="10 14" id="KW-0175">Coiled coil</keyword>
<organism evidence="16 17">
    <name type="scientific">Clonorchis sinensis</name>
    <name type="common">Chinese liver fluke</name>
    <dbReference type="NCBI Taxonomy" id="79923"/>
    <lineage>
        <taxon>Eukaryota</taxon>
        <taxon>Metazoa</taxon>
        <taxon>Spiralia</taxon>
        <taxon>Lophotrochozoa</taxon>
        <taxon>Platyhelminthes</taxon>
        <taxon>Trematoda</taxon>
        <taxon>Digenea</taxon>
        <taxon>Opisthorchiida</taxon>
        <taxon>Opisthorchiata</taxon>
        <taxon>Opisthorchiidae</taxon>
        <taxon>Clonorchis</taxon>
    </lineage>
</organism>
<protein>
    <submittedName>
        <fullName evidence="16">Transmembrane and coiled-coil domains protein 1</fullName>
    </submittedName>
</protein>
<reference key="2">
    <citation type="submission" date="2011-10" db="EMBL/GenBank/DDBJ databases">
        <title>The genome and transcriptome sequence of Clonorchis sinensis provide insights into the carcinogenic liver fluke.</title>
        <authorList>
            <person name="Wang X."/>
            <person name="Huang Y."/>
            <person name="Chen W."/>
            <person name="Liu H."/>
            <person name="Guo L."/>
            <person name="Chen Y."/>
            <person name="Luo F."/>
            <person name="Zhou W."/>
            <person name="Sun J."/>
            <person name="Mao Q."/>
            <person name="Liang P."/>
            <person name="Zhou C."/>
            <person name="Tian Y."/>
            <person name="Men J."/>
            <person name="Lv X."/>
            <person name="Huang L."/>
            <person name="Zhou J."/>
            <person name="Hu Y."/>
            <person name="Li R."/>
            <person name="Zhang F."/>
            <person name="Lei H."/>
            <person name="Li X."/>
            <person name="Hu X."/>
            <person name="Liang C."/>
            <person name="Xu J."/>
            <person name="Wu Z."/>
            <person name="Yu X."/>
        </authorList>
    </citation>
    <scope>NUCLEOTIDE SEQUENCE</scope>
    <source>
        <strain>Henan</strain>
    </source>
</reference>
<evidence type="ECO:0000256" key="7">
    <source>
        <dbReference type="ARBA" id="ARBA00022824"/>
    </source>
</evidence>
<evidence type="ECO:0000256" key="6">
    <source>
        <dbReference type="ARBA" id="ARBA00022692"/>
    </source>
</evidence>
<evidence type="ECO:0000256" key="9">
    <source>
        <dbReference type="ARBA" id="ARBA00022989"/>
    </source>
</evidence>
<dbReference type="Pfam" id="PF01956">
    <property type="entry name" value="EMC3_TMCO1"/>
    <property type="match status" value="1"/>
</dbReference>
<feature type="transmembrane region" description="Helical" evidence="15">
    <location>
        <begin position="842"/>
        <end position="860"/>
    </location>
</feature>
<evidence type="ECO:0000256" key="12">
    <source>
        <dbReference type="ARBA" id="ARBA00023136"/>
    </source>
</evidence>
<dbReference type="InterPro" id="IPR008559">
    <property type="entry name" value="TMCO1"/>
</dbReference>
<dbReference type="AlphaFoldDB" id="G7YBX2"/>
<dbReference type="Proteomes" id="UP000008909">
    <property type="component" value="Unassembled WGS sequence"/>
</dbReference>
<keyword evidence="11" id="KW-0406">Ion transport</keyword>
<evidence type="ECO:0000256" key="3">
    <source>
        <dbReference type="ARBA" id="ARBA00022448"/>
    </source>
</evidence>
<keyword evidence="7" id="KW-0256">Endoplasmic reticulum</keyword>
<comment type="subcellular location">
    <subcellularLocation>
        <location evidence="1">Endoplasmic reticulum membrane</location>
        <topology evidence="1">Multi-pass membrane protein</topology>
    </subcellularLocation>
</comment>
<evidence type="ECO:0000256" key="10">
    <source>
        <dbReference type="ARBA" id="ARBA00023054"/>
    </source>
</evidence>
<keyword evidence="13" id="KW-0407">Ion channel</keyword>
<evidence type="ECO:0000256" key="1">
    <source>
        <dbReference type="ARBA" id="ARBA00004477"/>
    </source>
</evidence>
<evidence type="ECO:0000313" key="17">
    <source>
        <dbReference type="Proteomes" id="UP000008909"/>
    </source>
</evidence>
<accession>G7YBX2</accession>
<sequence length="929" mass="103977">MNDIITIIDSMTSVVNADASLPYKHNLYESLILKSRIKVKSWPPLCVRRSELGTENSTFFGKRSYDMRNTWPNQSSFSCLTHSSMEVLIAQPETRFLTAWLQIQRHQPTRAMVLRLRCRRLKSVSVWLLEKLTKTVQQVSSVHGPTLLEISYGLNNSPPRKEDSSHVGVQGVGSHSIEQACSCPPVQTRYFWHVSKISLCNNNLKTCENAVDSLADGHEAGPKPGSSYRLPGRRVHWLSCIQAADTSYDSMAFTDCLFASRYNGTPCALNGPKNTFDARRPQFVTIPWRIVTVITTLNDSPKRFMYGAVHGPKYGVTMTVPRLPYPVSWIARSSSYPQYLPDEGVEGTNKTASILIEATTLFCFKNGCTTNAAGDLQGQTTVEESEEASKLSVLANIKNSTRSTGCPVRFCLRRQRNNLAVTSIILEHNHKLSKFLYDRLPVNRRLTEDELGICRAHLKYGTPSSELLQFVADEFGKILTTQDVYNYRRKCRPALLRKLSGSTMCHLIFTICFLPYGPLVVHHPKMGFKQLIVHGQILLRQGPNSATGGLPSVVEDTAPQPRWRSKDTDLGFCVLCDRPTATSDRWCATDRVSYNADCYDGEPCPLCGDAPQACPKGVLATRSEKRPSYDVDLDRGAEPQHSVSRKSVCVRVFGSEEELLNSRTLVAAATVSITGKRECGTYKEALEAKNGKQREPGTTGPEVLSSCSTSESEGELWNSAVSGPCSFTISGTLTSARYISGVSFGNLERSVYYKMIQDTLSIICISYFTAFLGEGLTWLFVYRTEKYQKLKAEVDKQSKRLERQRDASELSIDRTAKKRLEKQEERLKNINRELSMVKMKSVFAVGIIFTSLFSMFNNMFDGRVVTKLPFVPMSWLRGLSHRNLPGDDFTDGSFIFIYILCTMSIRQNVQKMLGFAPSRAMNKQSPGLG</sequence>
<keyword evidence="4" id="KW-0109">Calcium transport</keyword>
<dbReference type="GO" id="GO:0005262">
    <property type="term" value="F:calcium channel activity"/>
    <property type="evidence" value="ECO:0007669"/>
    <property type="project" value="UniProtKB-KW"/>
</dbReference>
<dbReference type="SMART" id="SM01415">
    <property type="entry name" value="DUF106"/>
    <property type="match status" value="1"/>
</dbReference>
<evidence type="ECO:0000256" key="14">
    <source>
        <dbReference type="SAM" id="Coils"/>
    </source>
</evidence>
<keyword evidence="9 15" id="KW-1133">Transmembrane helix</keyword>
<dbReference type="InterPro" id="IPR002809">
    <property type="entry name" value="EMC3/TMCO1"/>
</dbReference>
<comment type="similarity">
    <text evidence="2">Belongs to the TMCO1 family.</text>
</comment>
<keyword evidence="12 15" id="KW-0472">Membrane</keyword>
<gene>
    <name evidence="16" type="ORF">CLF_104563</name>
</gene>
<evidence type="ECO:0000256" key="5">
    <source>
        <dbReference type="ARBA" id="ARBA00022673"/>
    </source>
</evidence>
<proteinExistence type="inferred from homology"/>
<dbReference type="PANTHER" id="PTHR20917">
    <property type="entry name" value="PNAS-RELATED"/>
    <property type="match status" value="1"/>
</dbReference>
<name>G7YBX2_CLOSI</name>
<keyword evidence="8" id="KW-0106">Calcium</keyword>
<dbReference type="GO" id="GO:0005789">
    <property type="term" value="C:endoplasmic reticulum membrane"/>
    <property type="evidence" value="ECO:0007669"/>
    <property type="project" value="UniProtKB-SubCell"/>
</dbReference>
<keyword evidence="17" id="KW-1185">Reference proteome</keyword>
<feature type="transmembrane region" description="Helical" evidence="15">
    <location>
        <begin position="760"/>
        <end position="781"/>
    </location>
</feature>